<dbReference type="RefSeq" id="WP_345257753.1">
    <property type="nucleotide sequence ID" value="NZ_BAABGY010000016.1"/>
</dbReference>
<dbReference type="PANTHER" id="PTHR44520">
    <property type="entry name" value="RESPONSE REGULATOR RCP1-RELATED"/>
    <property type="match status" value="1"/>
</dbReference>
<dbReference type="Gene3D" id="3.40.50.2300">
    <property type="match status" value="1"/>
</dbReference>
<comment type="caution">
    <text evidence="3">The sequence shown here is derived from an EMBL/GenBank/DDBJ whole genome shotgun (WGS) entry which is preliminary data.</text>
</comment>
<feature type="modified residue" description="4-aspartylphosphate" evidence="1">
    <location>
        <position position="59"/>
    </location>
</feature>
<dbReference type="Pfam" id="PF00072">
    <property type="entry name" value="Response_reg"/>
    <property type="match status" value="1"/>
</dbReference>
<dbReference type="InterPro" id="IPR052893">
    <property type="entry name" value="TCS_response_regulator"/>
</dbReference>
<proteinExistence type="predicted"/>
<dbReference type="PANTHER" id="PTHR44520:SF1">
    <property type="entry name" value="TWO-COMPONENT SYSTEM REGULATORY PROTEIN"/>
    <property type="match status" value="1"/>
</dbReference>
<dbReference type="InterPro" id="IPR001789">
    <property type="entry name" value="Sig_transdc_resp-reg_receiver"/>
</dbReference>
<dbReference type="PROSITE" id="PS50110">
    <property type="entry name" value="RESPONSE_REGULATORY"/>
    <property type="match status" value="1"/>
</dbReference>
<feature type="domain" description="Response regulatory" evidence="2">
    <location>
        <begin position="3"/>
        <end position="125"/>
    </location>
</feature>
<evidence type="ECO:0000259" key="2">
    <source>
        <dbReference type="PROSITE" id="PS50110"/>
    </source>
</evidence>
<dbReference type="EMBL" id="BAABGY010000016">
    <property type="protein sequence ID" value="GAA4341850.1"/>
    <property type="molecule type" value="Genomic_DNA"/>
</dbReference>
<sequence>MHQILWVDDDKDDLELFCEAVRDVSEEATVVPVHSGQEAVDYLERKEGHPDFPCLMVLDMNMPGLSGRDTLARLRGNDRFSNLPIIVFTTSNSPLDRMFCDKFGVEMLTKPVEYDALRTLARKLLQVCRCRQES</sequence>
<protein>
    <submittedName>
        <fullName evidence="3">Response regulator</fullName>
    </submittedName>
</protein>
<name>A0ABP8HP22_9BACT</name>
<evidence type="ECO:0000256" key="1">
    <source>
        <dbReference type="PROSITE-ProRule" id="PRU00169"/>
    </source>
</evidence>
<organism evidence="3 4">
    <name type="scientific">Flaviaesturariibacter amylovorans</name>
    <dbReference type="NCBI Taxonomy" id="1084520"/>
    <lineage>
        <taxon>Bacteria</taxon>
        <taxon>Pseudomonadati</taxon>
        <taxon>Bacteroidota</taxon>
        <taxon>Chitinophagia</taxon>
        <taxon>Chitinophagales</taxon>
        <taxon>Chitinophagaceae</taxon>
        <taxon>Flaviaestuariibacter</taxon>
    </lineage>
</organism>
<keyword evidence="1" id="KW-0597">Phosphoprotein</keyword>
<evidence type="ECO:0000313" key="4">
    <source>
        <dbReference type="Proteomes" id="UP001501725"/>
    </source>
</evidence>
<dbReference type="SUPFAM" id="SSF52172">
    <property type="entry name" value="CheY-like"/>
    <property type="match status" value="1"/>
</dbReference>
<accession>A0ABP8HP22</accession>
<dbReference type="InterPro" id="IPR011006">
    <property type="entry name" value="CheY-like_superfamily"/>
</dbReference>
<evidence type="ECO:0000313" key="3">
    <source>
        <dbReference type="EMBL" id="GAA4341850.1"/>
    </source>
</evidence>
<dbReference type="Proteomes" id="UP001501725">
    <property type="component" value="Unassembled WGS sequence"/>
</dbReference>
<reference evidence="4" key="1">
    <citation type="journal article" date="2019" name="Int. J. Syst. Evol. Microbiol.">
        <title>The Global Catalogue of Microorganisms (GCM) 10K type strain sequencing project: providing services to taxonomists for standard genome sequencing and annotation.</title>
        <authorList>
            <consortium name="The Broad Institute Genomics Platform"/>
            <consortium name="The Broad Institute Genome Sequencing Center for Infectious Disease"/>
            <person name="Wu L."/>
            <person name="Ma J."/>
        </authorList>
    </citation>
    <scope>NUCLEOTIDE SEQUENCE [LARGE SCALE GENOMIC DNA]</scope>
    <source>
        <strain evidence="4">JCM 17919</strain>
    </source>
</reference>
<keyword evidence="4" id="KW-1185">Reference proteome</keyword>
<dbReference type="SMART" id="SM00448">
    <property type="entry name" value="REC"/>
    <property type="match status" value="1"/>
</dbReference>
<gene>
    <name evidence="3" type="ORF">GCM10023184_40610</name>
</gene>